<evidence type="ECO:0000313" key="1">
    <source>
        <dbReference type="EMBL" id="MEJ5979362.1"/>
    </source>
</evidence>
<protein>
    <submittedName>
        <fullName evidence="1">Uncharacterized protein</fullName>
    </submittedName>
</protein>
<reference evidence="1 2" key="1">
    <citation type="submission" date="2024-03" db="EMBL/GenBank/DDBJ databases">
        <authorList>
            <person name="Jo J.-H."/>
        </authorList>
    </citation>
    <scope>NUCLEOTIDE SEQUENCE [LARGE SCALE GENOMIC DNA]</scope>
    <source>
        <strain evidence="1 2">PS1R-30</strain>
    </source>
</reference>
<name>A0ABU8S265_9SPHN</name>
<comment type="caution">
    <text evidence="1">The sequence shown here is derived from an EMBL/GenBank/DDBJ whole genome shotgun (WGS) entry which is preliminary data.</text>
</comment>
<dbReference type="EMBL" id="JBBHJZ010000007">
    <property type="protein sequence ID" value="MEJ5979362.1"/>
    <property type="molecule type" value="Genomic_DNA"/>
</dbReference>
<evidence type="ECO:0000313" key="2">
    <source>
        <dbReference type="Proteomes" id="UP001361239"/>
    </source>
</evidence>
<gene>
    <name evidence="1" type="ORF">WG901_22100</name>
</gene>
<organism evidence="1 2">
    <name type="scientific">Novosphingobium anseongense</name>
    <dbReference type="NCBI Taxonomy" id="3133436"/>
    <lineage>
        <taxon>Bacteria</taxon>
        <taxon>Pseudomonadati</taxon>
        <taxon>Pseudomonadota</taxon>
        <taxon>Alphaproteobacteria</taxon>
        <taxon>Sphingomonadales</taxon>
        <taxon>Sphingomonadaceae</taxon>
        <taxon>Novosphingobium</taxon>
    </lineage>
</organism>
<dbReference type="RefSeq" id="WP_339589300.1">
    <property type="nucleotide sequence ID" value="NZ_JBBHJZ010000007.1"/>
</dbReference>
<accession>A0ABU8S265</accession>
<dbReference type="Proteomes" id="UP001361239">
    <property type="component" value="Unassembled WGS sequence"/>
</dbReference>
<proteinExistence type="predicted"/>
<sequence>MKQETAPTGWMSLGIDAVSLGVDTAAVIGLRMATFSAGGPRAFHEATRMISEKFEAVAYLQMELVTGGLGSNPATIAHRTLRYCSKKVKANRRRLG</sequence>
<keyword evidence="2" id="KW-1185">Reference proteome</keyword>